<proteinExistence type="predicted"/>
<protein>
    <recommendedName>
        <fullName evidence="1">DUF397 domain-containing protein</fullName>
    </recommendedName>
</protein>
<dbReference type="RefSeq" id="WP_179809271.1">
    <property type="nucleotide sequence ID" value="NZ_JACCHL010000001.1"/>
</dbReference>
<dbReference type="Pfam" id="PF04149">
    <property type="entry name" value="DUF397"/>
    <property type="match status" value="1"/>
</dbReference>
<evidence type="ECO:0000313" key="3">
    <source>
        <dbReference type="Proteomes" id="UP000584931"/>
    </source>
</evidence>
<reference evidence="2 3" key="1">
    <citation type="submission" date="2020-07" db="EMBL/GenBank/DDBJ databases">
        <title>Sequencing the genomes of 1000 actinobacteria strains.</title>
        <authorList>
            <person name="Klenk H.-P."/>
        </authorList>
    </citation>
    <scope>NUCLEOTIDE SEQUENCE [LARGE SCALE GENOMIC DNA]</scope>
    <source>
        <strain evidence="2 3">DSM 45278</strain>
    </source>
</reference>
<gene>
    <name evidence="2" type="ORF">HNR06_000934</name>
</gene>
<dbReference type="EMBL" id="JACCHL010000001">
    <property type="protein sequence ID" value="NYH51345.1"/>
    <property type="molecule type" value="Genomic_DNA"/>
</dbReference>
<name>A0A7Z0BIT6_9ACTN</name>
<organism evidence="2 3">
    <name type="scientific">Nocardiopsis sinuspersici</name>
    <dbReference type="NCBI Taxonomy" id="501010"/>
    <lineage>
        <taxon>Bacteria</taxon>
        <taxon>Bacillati</taxon>
        <taxon>Actinomycetota</taxon>
        <taxon>Actinomycetes</taxon>
        <taxon>Streptosporangiales</taxon>
        <taxon>Nocardiopsidaceae</taxon>
        <taxon>Nocardiopsis</taxon>
    </lineage>
</organism>
<dbReference type="Proteomes" id="UP000584931">
    <property type="component" value="Unassembled WGS sequence"/>
</dbReference>
<accession>A0A7Z0BIT6</accession>
<dbReference type="AlphaFoldDB" id="A0A7Z0BIT6"/>
<dbReference type="InterPro" id="IPR007278">
    <property type="entry name" value="DUF397"/>
</dbReference>
<feature type="domain" description="DUF397" evidence="1">
    <location>
        <begin position="6"/>
        <end position="55"/>
    </location>
</feature>
<evidence type="ECO:0000259" key="1">
    <source>
        <dbReference type="Pfam" id="PF04149"/>
    </source>
</evidence>
<sequence length="58" mass="6470">MNPSPWHTSSYSGNTGECVEVQEGAVTNVRDTRHRESGYLSFPSAEWSALLDSVRITR</sequence>
<comment type="caution">
    <text evidence="2">The sequence shown here is derived from an EMBL/GenBank/DDBJ whole genome shotgun (WGS) entry which is preliminary data.</text>
</comment>
<evidence type="ECO:0000313" key="2">
    <source>
        <dbReference type="EMBL" id="NYH51345.1"/>
    </source>
</evidence>